<dbReference type="InterPro" id="IPR002616">
    <property type="entry name" value="tRNA_ribo_trans-like"/>
</dbReference>
<comment type="caution">
    <text evidence="2">The sequence shown here is derived from an EMBL/GenBank/DDBJ whole genome shotgun (WGS) entry which is preliminary data.</text>
</comment>
<dbReference type="InterPro" id="IPR036511">
    <property type="entry name" value="TGT-like_sf"/>
</dbReference>
<evidence type="ECO:0000259" key="1">
    <source>
        <dbReference type="Pfam" id="PF01702"/>
    </source>
</evidence>
<proteinExistence type="predicted"/>
<dbReference type="GO" id="GO:0006400">
    <property type="term" value="P:tRNA modification"/>
    <property type="evidence" value="ECO:0007669"/>
    <property type="project" value="InterPro"/>
</dbReference>
<dbReference type="PANTHER" id="PTHR46064">
    <property type="entry name" value="QUEUINE TRNA-RIBOSYLTRANSFERASE ACCESSORY SUBUNIT 2"/>
    <property type="match status" value="1"/>
</dbReference>
<dbReference type="Gene3D" id="3.20.20.105">
    <property type="entry name" value="Queuine tRNA-ribosyltransferase-like"/>
    <property type="match status" value="1"/>
</dbReference>
<dbReference type="AlphaFoldDB" id="A0AAW0EZQ2"/>
<evidence type="ECO:0000313" key="2">
    <source>
        <dbReference type="EMBL" id="KAK7198530.1"/>
    </source>
</evidence>
<gene>
    <name evidence="2" type="ORF">NESM_000814700</name>
</gene>
<protein>
    <submittedName>
        <fullName evidence="2">Queuine tRNA-ribosyltransferase</fullName>
    </submittedName>
</protein>
<organism evidence="2 3">
    <name type="scientific">Novymonas esmeraldas</name>
    <dbReference type="NCBI Taxonomy" id="1808958"/>
    <lineage>
        <taxon>Eukaryota</taxon>
        <taxon>Discoba</taxon>
        <taxon>Euglenozoa</taxon>
        <taxon>Kinetoplastea</taxon>
        <taxon>Metakinetoplastina</taxon>
        <taxon>Trypanosomatida</taxon>
        <taxon>Trypanosomatidae</taxon>
        <taxon>Novymonas</taxon>
    </lineage>
</organism>
<reference evidence="2 3" key="1">
    <citation type="journal article" date="2021" name="MBio">
        <title>A New Model Trypanosomatid, Novymonas esmeraldas: Genomic Perception of Its 'Candidatus Pandoraea novymonadis' Endosymbiont.</title>
        <authorList>
            <person name="Zakharova A."/>
            <person name="Saura A."/>
            <person name="Butenko A."/>
            <person name="Podesvova L."/>
            <person name="Warmusova S."/>
            <person name="Kostygov A.Y."/>
            <person name="Nenarokova A."/>
            <person name="Lukes J."/>
            <person name="Opperdoes F.R."/>
            <person name="Yurchenko V."/>
        </authorList>
    </citation>
    <scope>NUCLEOTIDE SEQUENCE [LARGE SCALE GENOMIC DNA]</scope>
    <source>
        <strain evidence="2 3">E262AT.01</strain>
    </source>
</reference>
<name>A0AAW0EZQ2_9TRYP</name>
<dbReference type="Proteomes" id="UP001430356">
    <property type="component" value="Unassembled WGS sequence"/>
</dbReference>
<dbReference type="SUPFAM" id="SSF51713">
    <property type="entry name" value="tRNA-guanine transglycosylase"/>
    <property type="match status" value="1"/>
</dbReference>
<dbReference type="EMBL" id="JAECZO010000157">
    <property type="protein sequence ID" value="KAK7198530.1"/>
    <property type="molecule type" value="Genomic_DNA"/>
</dbReference>
<accession>A0AAW0EZQ2</accession>
<dbReference type="PANTHER" id="PTHR46064:SF1">
    <property type="entry name" value="QUEUINE TRNA-RIBOSYLTRANSFERASE ACCESSORY SUBUNIT 2"/>
    <property type="match status" value="1"/>
</dbReference>
<evidence type="ECO:0000313" key="3">
    <source>
        <dbReference type="Proteomes" id="UP001430356"/>
    </source>
</evidence>
<keyword evidence="3" id="KW-1185">Reference proteome</keyword>
<dbReference type="InterPro" id="IPR050852">
    <property type="entry name" value="Queuine_tRNA-ribosyltrfase"/>
</dbReference>
<dbReference type="Pfam" id="PF01702">
    <property type="entry name" value="TGT"/>
    <property type="match status" value="1"/>
</dbReference>
<sequence length="332" mass="35498">MDAAGPFLVIPTKRGAVPILTPAQVDAILLPVERLMATSVFDAMDFVKPCSAAQMSLSAFCGWSGYGTVLTLRSSFHGPHASAASTDSAVAGDSEKGRSVVTFERWCEVVRATKPVLAVGMHESTPLCEPLNKRRRVAATRSATWGDKTEATTDLGCTVLPSISVDSAHDGGFVDAVPRGENCYEFFQTLQSLQLSADKCSMCVVTSIPALLAAMASNVRLMECPLPWTLAEKGVALVLPTGGAKASAPPLLDLNDNAFVLDISPIAEDCDCFTCRRHCRAYLHHLLTVQEMNSDILLAMHNLTQVVQLVRAYRGADTSAREALVRTVACAL</sequence>
<dbReference type="NCBIfam" id="TIGR00449">
    <property type="entry name" value="tgt_general"/>
    <property type="match status" value="1"/>
</dbReference>
<feature type="domain" description="tRNA-guanine(15) transglycosylase-like" evidence="1">
    <location>
        <begin position="6"/>
        <end position="315"/>
    </location>
</feature>